<dbReference type="RefSeq" id="WP_224040198.1">
    <property type="nucleotide sequence ID" value="NZ_CAJZAH010000001.1"/>
</dbReference>
<protein>
    <recommendedName>
        <fullName evidence="3">Ferredoxin</fullName>
    </recommendedName>
</protein>
<evidence type="ECO:0000313" key="2">
    <source>
        <dbReference type="Proteomes" id="UP000721236"/>
    </source>
</evidence>
<keyword evidence="2" id="KW-1185">Reference proteome</keyword>
<proteinExistence type="predicted"/>
<sequence>MYVILTSRPGQFRTEPVDGMNEIEAYDYGFYGRTIAHFVIAEVDRPVKVRVVEDTPAAIVNHVPSKFLEHFDTLDAARAELRNLARFGSMDITLTRV</sequence>
<dbReference type="EMBL" id="CAJZAH010000001">
    <property type="protein sequence ID" value="CAG9168533.1"/>
    <property type="molecule type" value="Genomic_DNA"/>
</dbReference>
<name>A0ABM8WMB8_9BURK</name>
<evidence type="ECO:0008006" key="3">
    <source>
        <dbReference type="Google" id="ProtNLM"/>
    </source>
</evidence>
<accession>A0ABM8WMB8</accession>
<comment type="caution">
    <text evidence="1">The sequence shown here is derived from an EMBL/GenBank/DDBJ whole genome shotgun (WGS) entry which is preliminary data.</text>
</comment>
<gene>
    <name evidence="1" type="ORF">LMG21510_01118</name>
</gene>
<dbReference type="Proteomes" id="UP000721236">
    <property type="component" value="Unassembled WGS sequence"/>
</dbReference>
<reference evidence="1 2" key="1">
    <citation type="submission" date="2021-08" db="EMBL/GenBank/DDBJ databases">
        <authorList>
            <person name="Peeters C."/>
        </authorList>
    </citation>
    <scope>NUCLEOTIDE SEQUENCE [LARGE SCALE GENOMIC DNA]</scope>
    <source>
        <strain evidence="1 2">LMG 21510</strain>
    </source>
</reference>
<evidence type="ECO:0000313" key="1">
    <source>
        <dbReference type="EMBL" id="CAG9168533.1"/>
    </source>
</evidence>
<organism evidence="1 2">
    <name type="scientific">Cupriavidus respiraculi</name>
    <dbReference type="NCBI Taxonomy" id="195930"/>
    <lineage>
        <taxon>Bacteria</taxon>
        <taxon>Pseudomonadati</taxon>
        <taxon>Pseudomonadota</taxon>
        <taxon>Betaproteobacteria</taxon>
        <taxon>Burkholderiales</taxon>
        <taxon>Burkholderiaceae</taxon>
        <taxon>Cupriavidus</taxon>
    </lineage>
</organism>